<dbReference type="STRING" id="680127.SAMN05421593_1441"/>
<reference evidence="1 2" key="1">
    <citation type="submission" date="2016-10" db="EMBL/GenBank/DDBJ databases">
        <authorList>
            <person name="de Groot N.N."/>
        </authorList>
    </citation>
    <scope>NUCLEOTIDE SEQUENCE [LARGE SCALE GENOMIC DNA]</scope>
    <source>
        <strain evidence="1 2">DSM 23031</strain>
    </source>
</reference>
<dbReference type="RefSeq" id="WP_089690574.1">
    <property type="nucleotide sequence ID" value="NZ_FNWQ01000001.1"/>
</dbReference>
<organism evidence="1 2">
    <name type="scientific">Chryseobacterium culicis</name>
    <dbReference type="NCBI Taxonomy" id="680127"/>
    <lineage>
        <taxon>Bacteria</taxon>
        <taxon>Pseudomonadati</taxon>
        <taxon>Bacteroidota</taxon>
        <taxon>Flavobacteriia</taxon>
        <taxon>Flavobacteriales</taxon>
        <taxon>Weeksellaceae</taxon>
        <taxon>Chryseobacterium group</taxon>
        <taxon>Chryseobacterium</taxon>
    </lineage>
</organism>
<sequence length="128" mass="15081">MELIFIGLNESDDDSLLEENLFFEKCTAENLLFENKVINDQNFFNVLNFIFQTEVKLENVKSSGNRKLINLSQYKGQHLHPDDLEKKYFEWLDISQNDNTMNEYGSLICVLGYLESNKKKNELYLIVE</sequence>
<protein>
    <submittedName>
        <fullName evidence="1">Uncharacterized protein</fullName>
    </submittedName>
</protein>
<dbReference type="EMBL" id="FNWQ01000001">
    <property type="protein sequence ID" value="SEH30661.1"/>
    <property type="molecule type" value="Genomic_DNA"/>
</dbReference>
<name>A0A1H6H4N5_CHRCI</name>
<gene>
    <name evidence="1" type="ORF">SAMN05421593_1441</name>
</gene>
<dbReference type="OrthoDB" id="1260076at2"/>
<proteinExistence type="predicted"/>
<evidence type="ECO:0000313" key="2">
    <source>
        <dbReference type="Proteomes" id="UP000198561"/>
    </source>
</evidence>
<dbReference type="Proteomes" id="UP000198561">
    <property type="component" value="Unassembled WGS sequence"/>
</dbReference>
<accession>A0A1H6H4N5</accession>
<evidence type="ECO:0000313" key="1">
    <source>
        <dbReference type="EMBL" id="SEH30661.1"/>
    </source>
</evidence>
<dbReference type="AlphaFoldDB" id="A0A1H6H4N5"/>